<protein>
    <recommendedName>
        <fullName evidence="4">Lipoprotein</fullName>
    </recommendedName>
</protein>
<evidence type="ECO:0000256" key="1">
    <source>
        <dbReference type="SAM" id="SignalP"/>
    </source>
</evidence>
<evidence type="ECO:0000313" key="3">
    <source>
        <dbReference type="Proteomes" id="UP000199288"/>
    </source>
</evidence>
<dbReference type="OrthoDB" id="9812120at2"/>
<feature type="chain" id="PRO_5039210423" description="Lipoprotein" evidence="1">
    <location>
        <begin position="30"/>
        <end position="544"/>
    </location>
</feature>
<evidence type="ECO:0000313" key="2">
    <source>
        <dbReference type="EMBL" id="SDZ83202.1"/>
    </source>
</evidence>
<evidence type="ECO:0008006" key="4">
    <source>
        <dbReference type="Google" id="ProtNLM"/>
    </source>
</evidence>
<gene>
    <name evidence="2" type="ORF">SAMN02910418_00327</name>
</gene>
<keyword evidence="3" id="KW-1185">Reference proteome</keyword>
<accession>A0A1H3WA39</accession>
<feature type="signal peptide" evidence="1">
    <location>
        <begin position="1"/>
        <end position="29"/>
    </location>
</feature>
<organism evidence="2 3">
    <name type="scientific">Bowdeniella nasicola</name>
    <dbReference type="NCBI Taxonomy" id="208480"/>
    <lineage>
        <taxon>Bacteria</taxon>
        <taxon>Bacillati</taxon>
        <taxon>Actinomycetota</taxon>
        <taxon>Actinomycetes</taxon>
        <taxon>Actinomycetales</taxon>
        <taxon>Actinomycetaceae</taxon>
        <taxon>Bowdeniella</taxon>
    </lineage>
</organism>
<reference evidence="3" key="1">
    <citation type="submission" date="2016-10" db="EMBL/GenBank/DDBJ databases">
        <authorList>
            <person name="Varghese N."/>
            <person name="Submissions S."/>
        </authorList>
    </citation>
    <scope>NUCLEOTIDE SEQUENCE [LARGE SCALE GENOMIC DNA]</scope>
    <source>
        <strain evidence="3">KPR-1</strain>
    </source>
</reference>
<dbReference type="PROSITE" id="PS51257">
    <property type="entry name" value="PROKAR_LIPOPROTEIN"/>
    <property type="match status" value="1"/>
</dbReference>
<sequence length="544" mass="57740">MSRSTRTISALFAAAALALSACTSSGNNADAGASTEEESANVTYLEVAKPVTFKGDAQAQSIAASSALFGSSSLAVLAPEGSPKETIRAASIGRALGIPTLAVSTDTAGVVEELKRLGAEAVIVAGDVSLPDDSGVDLYRAPANAADLTAATGVEVKGSPLPESDDAQALRELPERTIFETTDTTSPDDTVEVPKKGSLTLRADKVPGGTLALVSKDPATVAAEATAAAAGVKTSPSEGDFRGSGELIKQVKEAGSVIGIGDAFPDAEDFAWEVEVAKSGQELPGGGQLVFSGKRYVALYGTPVTHSLGVLGEQDGPATIDRAAKLAAEYQELTEDKVIPALEIIVTVASGKAGDDGNYSNEWAIEHFTPLIEAAGEAGQYVVIDFQPGRADFLSQVKQYEELLKYPHVGIALDPEWRLGPNERPLTRIGHVEIDEVNQVIDYLAQHTKENKLPQKMVILHQFQIQMLRDRAQVNTSHPEVAVLIHADGQGTQPQKNDTWQALLKDAPEGVHWGWKNFIDEDHPMLTPEQTYRIEPQPDFVSYQ</sequence>
<dbReference type="Proteomes" id="UP000199288">
    <property type="component" value="Unassembled WGS sequence"/>
</dbReference>
<dbReference type="AlphaFoldDB" id="A0A1H3WA39"/>
<keyword evidence="1" id="KW-0732">Signal</keyword>
<dbReference type="RefSeq" id="WP_143027304.1">
    <property type="nucleotide sequence ID" value="NZ_FNQV01000002.1"/>
</dbReference>
<dbReference type="EMBL" id="FNQV01000002">
    <property type="protein sequence ID" value="SDZ83202.1"/>
    <property type="molecule type" value="Genomic_DNA"/>
</dbReference>
<name>A0A1H3WA39_9ACTO</name>
<proteinExistence type="predicted"/>